<comment type="caution">
    <text evidence="1">The sequence shown here is derived from an EMBL/GenBank/DDBJ whole genome shotgun (WGS) entry which is preliminary data.</text>
</comment>
<proteinExistence type="predicted"/>
<evidence type="ECO:0008006" key="2">
    <source>
        <dbReference type="Google" id="ProtNLM"/>
    </source>
</evidence>
<sequence>MDNIPVKIAGNQLTAVEYNNAPQEAMNAVTTSGQLLGGDKFQVSRAMAIYAATGTYYTDSGAVNAYVLNLVSPRKGIIAYDVGTIFRFIPGNTNTTASTINVISLGLKNLKDIDGNDLLAGEIIAGKLVEAFYDGTDVIVYNNGVHGSEFTTGDVKTSFAVIANSGWVIMDDGTIGNAASLATTRANADTVSLFTLLWDNTADAQCPVLPGGRGASAAADFAANKTLTLPRTLGRAIACAGAGSGLTARVLAEFLGEETHQTSIAETAAHIHPSAAGAITLSKRQGDIDFVCANTGAETGSTGGDTPHNNMQPSSFMNLFIKL</sequence>
<dbReference type="SUPFAM" id="SSF88874">
    <property type="entry name" value="Receptor-binding domain of short tail fibre protein gp12"/>
    <property type="match status" value="1"/>
</dbReference>
<gene>
    <name evidence="1" type="ORF">LCGC14_1760340</name>
</gene>
<dbReference type="EMBL" id="LAZR01016368">
    <property type="protein sequence ID" value="KKM04826.1"/>
    <property type="molecule type" value="Genomic_DNA"/>
</dbReference>
<dbReference type="AlphaFoldDB" id="A0A0F9JGC7"/>
<accession>A0A0F9JGC7</accession>
<organism evidence="1">
    <name type="scientific">marine sediment metagenome</name>
    <dbReference type="NCBI Taxonomy" id="412755"/>
    <lineage>
        <taxon>unclassified sequences</taxon>
        <taxon>metagenomes</taxon>
        <taxon>ecological metagenomes</taxon>
    </lineage>
</organism>
<evidence type="ECO:0000313" key="1">
    <source>
        <dbReference type="EMBL" id="KKM04826.1"/>
    </source>
</evidence>
<protein>
    <recommendedName>
        <fullName evidence="2">Phage tail collar domain-containing protein</fullName>
    </recommendedName>
</protein>
<name>A0A0F9JGC7_9ZZZZ</name>
<reference evidence="1" key="1">
    <citation type="journal article" date="2015" name="Nature">
        <title>Complex archaea that bridge the gap between prokaryotes and eukaryotes.</title>
        <authorList>
            <person name="Spang A."/>
            <person name="Saw J.H."/>
            <person name="Jorgensen S.L."/>
            <person name="Zaremba-Niedzwiedzka K."/>
            <person name="Martijn J."/>
            <person name="Lind A.E."/>
            <person name="van Eijk R."/>
            <person name="Schleper C."/>
            <person name="Guy L."/>
            <person name="Ettema T.J."/>
        </authorList>
    </citation>
    <scope>NUCLEOTIDE SEQUENCE</scope>
</reference>